<dbReference type="EMBL" id="VFNX01000001">
    <property type="protein sequence ID" value="TQK96623.1"/>
    <property type="molecule type" value="Genomic_DNA"/>
</dbReference>
<name>A0A542UC24_9ACTN</name>
<dbReference type="Proteomes" id="UP000318103">
    <property type="component" value="Unassembled WGS sequence"/>
</dbReference>
<dbReference type="AlphaFoldDB" id="A0A542UC24"/>
<protein>
    <submittedName>
        <fullName evidence="2">Uncharacterized protein</fullName>
    </submittedName>
</protein>
<reference evidence="2 3" key="1">
    <citation type="submission" date="2019-06" db="EMBL/GenBank/DDBJ databases">
        <title>Sequencing the genomes of 1000 actinobacteria strains.</title>
        <authorList>
            <person name="Klenk H.-P."/>
        </authorList>
    </citation>
    <scope>NUCLEOTIDE SEQUENCE [LARGE SCALE GENOMIC DNA]</scope>
    <source>
        <strain evidence="2 3">DSM 41929</strain>
    </source>
</reference>
<organism evidence="2 3">
    <name type="scientific">Streptomyces puniciscabiei</name>
    <dbReference type="NCBI Taxonomy" id="164348"/>
    <lineage>
        <taxon>Bacteria</taxon>
        <taxon>Bacillati</taxon>
        <taxon>Actinomycetota</taxon>
        <taxon>Actinomycetes</taxon>
        <taxon>Kitasatosporales</taxon>
        <taxon>Streptomycetaceae</taxon>
        <taxon>Streptomyces</taxon>
    </lineage>
</organism>
<evidence type="ECO:0000313" key="3">
    <source>
        <dbReference type="Proteomes" id="UP000318103"/>
    </source>
</evidence>
<accession>A0A542UC24</accession>
<evidence type="ECO:0000313" key="2">
    <source>
        <dbReference type="EMBL" id="TQK96623.1"/>
    </source>
</evidence>
<feature type="region of interest" description="Disordered" evidence="1">
    <location>
        <begin position="92"/>
        <end position="119"/>
    </location>
</feature>
<feature type="compositionally biased region" description="Basic and acidic residues" evidence="1">
    <location>
        <begin position="105"/>
        <end position="119"/>
    </location>
</feature>
<evidence type="ECO:0000256" key="1">
    <source>
        <dbReference type="SAM" id="MobiDB-lite"/>
    </source>
</evidence>
<gene>
    <name evidence="2" type="ORF">FB563_1570</name>
</gene>
<comment type="caution">
    <text evidence="2">The sequence shown here is derived from an EMBL/GenBank/DDBJ whole genome shotgun (WGS) entry which is preliminary data.</text>
</comment>
<keyword evidence="3" id="KW-1185">Reference proteome</keyword>
<proteinExistence type="predicted"/>
<sequence length="119" mass="12638">MRLPDPARTPGLRPAEPRATPRCAGLVSWVHADVPREAPVPRPPYPEDMDSEGHVCPVCGQPVDTVVGRRKTLGAWVPVWGPGPCRNPGCAAYGQPVEPAAPPDVTEHPRPGESAAEKS</sequence>